<name>A0A6A0HC65_HYAAZ</name>
<feature type="transmembrane region" description="Helical" evidence="5">
    <location>
        <begin position="75"/>
        <end position="93"/>
    </location>
</feature>
<feature type="transmembrane region" description="Helical" evidence="5">
    <location>
        <begin position="181"/>
        <end position="202"/>
    </location>
</feature>
<dbReference type="InterPro" id="IPR036259">
    <property type="entry name" value="MFS_trans_sf"/>
</dbReference>
<evidence type="ECO:0000256" key="5">
    <source>
        <dbReference type="SAM" id="Phobius"/>
    </source>
</evidence>
<feature type="transmembrane region" description="Helical" evidence="5">
    <location>
        <begin position="209"/>
        <end position="231"/>
    </location>
</feature>
<dbReference type="SUPFAM" id="SSF103473">
    <property type="entry name" value="MFS general substrate transporter"/>
    <property type="match status" value="1"/>
</dbReference>
<evidence type="ECO:0008006" key="7">
    <source>
        <dbReference type="Google" id="ProtNLM"/>
    </source>
</evidence>
<dbReference type="InterPro" id="IPR005828">
    <property type="entry name" value="MFS_sugar_transport-like"/>
</dbReference>
<dbReference type="AlphaFoldDB" id="A0A6A0HC65"/>
<dbReference type="GO" id="GO:0016020">
    <property type="term" value="C:membrane"/>
    <property type="evidence" value="ECO:0007669"/>
    <property type="project" value="UniProtKB-SubCell"/>
</dbReference>
<dbReference type="GO" id="GO:0022857">
    <property type="term" value="F:transmembrane transporter activity"/>
    <property type="evidence" value="ECO:0007669"/>
    <property type="project" value="InterPro"/>
</dbReference>
<evidence type="ECO:0000313" key="6">
    <source>
        <dbReference type="EMBL" id="KAA0203380.1"/>
    </source>
</evidence>
<dbReference type="Gene3D" id="1.20.1250.20">
    <property type="entry name" value="MFS general substrate transporter like domains"/>
    <property type="match status" value="2"/>
</dbReference>
<evidence type="ECO:0000256" key="2">
    <source>
        <dbReference type="ARBA" id="ARBA00022692"/>
    </source>
</evidence>
<dbReference type="InterPro" id="IPR050549">
    <property type="entry name" value="MFS_Trehalose_Transporter"/>
</dbReference>
<dbReference type="PANTHER" id="PTHR48021:SF34">
    <property type="entry name" value="FACILITATED TREHALOSE TRANSPORTER TRET1-2 HOMOLOG-LIKE PROTEIN"/>
    <property type="match status" value="1"/>
</dbReference>
<keyword evidence="2 5" id="KW-0812">Transmembrane</keyword>
<reference evidence="6" key="1">
    <citation type="submission" date="2014-08" db="EMBL/GenBank/DDBJ databases">
        <authorList>
            <person name="Murali S."/>
            <person name="Richards S."/>
            <person name="Bandaranaike D."/>
            <person name="Bellair M."/>
            <person name="Blankenburg K."/>
            <person name="Chao H."/>
            <person name="Dinh H."/>
            <person name="Doddapaneni H."/>
            <person name="Dugan-Rocha S."/>
            <person name="Elkadiri S."/>
            <person name="Gnanaolivu R."/>
            <person name="Hughes D."/>
            <person name="Lee S."/>
            <person name="Li M."/>
            <person name="Ming W."/>
            <person name="Munidasa M."/>
            <person name="Muniz J."/>
            <person name="Nguyen L."/>
            <person name="Osuji N."/>
            <person name="Pu L.-L."/>
            <person name="Puazo M."/>
            <person name="Skinner E."/>
            <person name="Qu C."/>
            <person name="Quiroz J."/>
            <person name="Raj R."/>
            <person name="Weissenberger G."/>
            <person name="Xin Y."/>
            <person name="Zou X."/>
            <person name="Han Y."/>
            <person name="Worley K."/>
            <person name="Muzny D."/>
            <person name="Gibbs R."/>
        </authorList>
    </citation>
    <scope>NUCLEOTIDE SEQUENCE</scope>
    <source>
        <strain evidence="6">HAZT.00-mixed</strain>
        <tissue evidence="6">Whole organism</tissue>
    </source>
</reference>
<sequence>MVLATLAVAIGPLCAGLGKGYSSPALASMAALSAQGQHFSISKDQGSWVASLSLLGAFFGSLPAGMSIRYGRKKVLCLVAVPFALSWVLTVVAKKLKPRFHPSWLRSGRDVSRELTTMKANIATFRRHEGIEPPSLAFRDLLRPLFVTCGLMVFQKFSGANAFNFYAVPILSETFVGLDPYRAAVVVAFVQICAGMASSALVDTVGRRPLLVFSNMLMSAALAAFGGYVYLKGLDTNENMFARQQWRHPGAGLYLTVRAGDQGSESTGDAGNTQRRLYLARGRSPSSKISPPSAYGPMARAAWAETLQGDFAVAEGERATESRHFIS</sequence>
<keyword evidence="3 5" id="KW-1133">Transmembrane helix</keyword>
<gene>
    <name evidence="6" type="ORF">HAZT_HAZT006277</name>
</gene>
<comment type="subcellular location">
    <subcellularLocation>
        <location evidence="1">Membrane</location>
    </subcellularLocation>
</comment>
<dbReference type="Pfam" id="PF00083">
    <property type="entry name" value="Sugar_tr"/>
    <property type="match status" value="2"/>
</dbReference>
<comment type="caution">
    <text evidence="6">The sequence shown here is derived from an EMBL/GenBank/DDBJ whole genome shotgun (WGS) entry which is preliminary data.</text>
</comment>
<evidence type="ECO:0000256" key="3">
    <source>
        <dbReference type="ARBA" id="ARBA00022989"/>
    </source>
</evidence>
<accession>A0A6A0HC65</accession>
<proteinExistence type="predicted"/>
<evidence type="ECO:0000256" key="4">
    <source>
        <dbReference type="ARBA" id="ARBA00023136"/>
    </source>
</evidence>
<evidence type="ECO:0000256" key="1">
    <source>
        <dbReference type="ARBA" id="ARBA00004370"/>
    </source>
</evidence>
<reference evidence="6" key="3">
    <citation type="submission" date="2019-06" db="EMBL/GenBank/DDBJ databases">
        <authorList>
            <person name="Poynton C."/>
            <person name="Hasenbein S."/>
            <person name="Benoit J.B."/>
            <person name="Sepulveda M.S."/>
            <person name="Poelchau M.F."/>
            <person name="Murali S.C."/>
            <person name="Chen S."/>
            <person name="Glastad K.M."/>
            <person name="Werren J.H."/>
            <person name="Vineis J.H."/>
            <person name="Bowen J.L."/>
            <person name="Friedrich M."/>
            <person name="Jones J."/>
            <person name="Robertson H.M."/>
            <person name="Feyereisen R."/>
            <person name="Mechler-Hickson A."/>
            <person name="Mathers N."/>
            <person name="Lee C.E."/>
            <person name="Colbourne J.K."/>
            <person name="Biales A."/>
            <person name="Johnston J.S."/>
            <person name="Wellborn G.A."/>
            <person name="Rosendale A.J."/>
            <person name="Cridge A.G."/>
            <person name="Munoz-Torres M.C."/>
            <person name="Bain P.A."/>
            <person name="Manny A.R."/>
            <person name="Major K.M."/>
            <person name="Lambert F.N."/>
            <person name="Vulpe C.D."/>
            <person name="Tuck P."/>
            <person name="Blalock B.J."/>
            <person name="Lin Y.-Y."/>
            <person name="Smith M.E."/>
            <person name="Ochoa-Acuna H."/>
            <person name="Chen M.-J.M."/>
            <person name="Childers C.P."/>
            <person name="Qu J."/>
            <person name="Dugan S."/>
            <person name="Lee S.L."/>
            <person name="Chao H."/>
            <person name="Dinh H."/>
            <person name="Han Y."/>
            <person name="Doddapaneni H."/>
            <person name="Worley K.C."/>
            <person name="Muzny D.M."/>
            <person name="Gibbs R.A."/>
            <person name="Richards S."/>
        </authorList>
    </citation>
    <scope>NUCLEOTIDE SEQUENCE</scope>
    <source>
        <strain evidence="6">HAZT.00-mixed</strain>
        <tissue evidence="6">Whole organism</tissue>
    </source>
</reference>
<dbReference type="Proteomes" id="UP000711488">
    <property type="component" value="Unassembled WGS sequence"/>
</dbReference>
<dbReference type="PANTHER" id="PTHR48021">
    <property type="match status" value="1"/>
</dbReference>
<dbReference type="EMBL" id="JQDR03001749">
    <property type="protein sequence ID" value="KAA0203380.1"/>
    <property type="molecule type" value="Genomic_DNA"/>
</dbReference>
<feature type="transmembrane region" description="Helical" evidence="5">
    <location>
        <begin position="49"/>
        <end position="68"/>
    </location>
</feature>
<reference evidence="6" key="2">
    <citation type="journal article" date="2018" name="Environ. Sci. Technol.">
        <title>The Toxicogenome of Hyalella azteca: A Model for Sediment Ecotoxicology and Evolutionary Toxicology.</title>
        <authorList>
            <person name="Poynton H.C."/>
            <person name="Hasenbein S."/>
            <person name="Benoit J.B."/>
            <person name="Sepulveda M.S."/>
            <person name="Poelchau M.F."/>
            <person name="Hughes D.S.T."/>
            <person name="Murali S.C."/>
            <person name="Chen S."/>
            <person name="Glastad K.M."/>
            <person name="Goodisman M.A.D."/>
            <person name="Werren J.H."/>
            <person name="Vineis J.H."/>
            <person name="Bowen J.L."/>
            <person name="Friedrich M."/>
            <person name="Jones J."/>
            <person name="Robertson H.M."/>
            <person name="Feyereisen R."/>
            <person name="Mechler-Hickson A."/>
            <person name="Mathers N."/>
            <person name="Lee C.E."/>
            <person name="Colbourne J.K."/>
            <person name="Biales A."/>
            <person name="Johnston J.S."/>
            <person name="Wellborn G.A."/>
            <person name="Rosendale A.J."/>
            <person name="Cridge A.G."/>
            <person name="Munoz-Torres M.C."/>
            <person name="Bain P.A."/>
            <person name="Manny A.R."/>
            <person name="Major K.M."/>
            <person name="Lambert F.N."/>
            <person name="Vulpe C.D."/>
            <person name="Tuck P."/>
            <person name="Blalock B.J."/>
            <person name="Lin Y.Y."/>
            <person name="Smith M.E."/>
            <person name="Ochoa-Acuna H."/>
            <person name="Chen M.M."/>
            <person name="Childers C.P."/>
            <person name="Qu J."/>
            <person name="Dugan S."/>
            <person name="Lee S.L."/>
            <person name="Chao H."/>
            <person name="Dinh H."/>
            <person name="Han Y."/>
            <person name="Doddapaneni H."/>
            <person name="Worley K.C."/>
            <person name="Muzny D.M."/>
            <person name="Gibbs R.A."/>
            <person name="Richards S."/>
        </authorList>
    </citation>
    <scope>NUCLEOTIDE SEQUENCE</scope>
    <source>
        <strain evidence="6">HAZT.00-mixed</strain>
        <tissue evidence="6">Whole organism</tissue>
    </source>
</reference>
<protein>
    <recommendedName>
        <fullName evidence="7">Major facilitator superfamily (MFS) profile domain-containing protein</fullName>
    </recommendedName>
</protein>
<keyword evidence="4 5" id="KW-0472">Membrane</keyword>
<organism evidence="6">
    <name type="scientific">Hyalella azteca</name>
    <name type="common">Amphipod</name>
    <dbReference type="NCBI Taxonomy" id="294128"/>
    <lineage>
        <taxon>Eukaryota</taxon>
        <taxon>Metazoa</taxon>
        <taxon>Ecdysozoa</taxon>
        <taxon>Arthropoda</taxon>
        <taxon>Crustacea</taxon>
        <taxon>Multicrustacea</taxon>
        <taxon>Malacostraca</taxon>
        <taxon>Eumalacostraca</taxon>
        <taxon>Peracarida</taxon>
        <taxon>Amphipoda</taxon>
        <taxon>Senticaudata</taxon>
        <taxon>Talitrida</taxon>
        <taxon>Talitroidea</taxon>
        <taxon>Hyalellidae</taxon>
        <taxon>Hyalella</taxon>
    </lineage>
</organism>